<sequence>MDFFKLSNSLKAIVCLFVRPIVEYDSVIWDPQTADACKQLERVKRRFLSFIKYTFNINYEPHDYTPSSVF</sequence>
<dbReference type="EMBL" id="VUJU01001356">
    <property type="protein sequence ID" value="KAF0765641.1"/>
    <property type="molecule type" value="Genomic_DNA"/>
</dbReference>
<reference evidence="1 2" key="1">
    <citation type="submission" date="2019-08" db="EMBL/GenBank/DDBJ databases">
        <title>Whole genome of Aphis craccivora.</title>
        <authorList>
            <person name="Voronova N.V."/>
            <person name="Shulinski R.S."/>
            <person name="Bandarenka Y.V."/>
            <person name="Zhorov D.G."/>
            <person name="Warner D."/>
        </authorList>
    </citation>
    <scope>NUCLEOTIDE SEQUENCE [LARGE SCALE GENOMIC DNA]</scope>
    <source>
        <strain evidence="1">180601</strain>
        <tissue evidence="1">Whole Body</tissue>
    </source>
</reference>
<name>A0A6G0Z4K3_APHCR</name>
<proteinExistence type="predicted"/>
<accession>A0A6G0Z4K3</accession>
<evidence type="ECO:0000313" key="2">
    <source>
        <dbReference type="Proteomes" id="UP000478052"/>
    </source>
</evidence>
<keyword evidence="2" id="KW-1185">Reference proteome</keyword>
<evidence type="ECO:0000313" key="1">
    <source>
        <dbReference type="EMBL" id="KAF0765641.1"/>
    </source>
</evidence>
<dbReference type="AlphaFoldDB" id="A0A6G0Z4K3"/>
<dbReference type="Proteomes" id="UP000478052">
    <property type="component" value="Unassembled WGS sequence"/>
</dbReference>
<comment type="caution">
    <text evidence="1">The sequence shown here is derived from an EMBL/GenBank/DDBJ whole genome shotgun (WGS) entry which is preliminary data.</text>
</comment>
<gene>
    <name evidence="1" type="ORF">FWK35_00006661</name>
</gene>
<protein>
    <submittedName>
        <fullName evidence="1">Uncharacterized protein</fullName>
    </submittedName>
</protein>
<dbReference type="OrthoDB" id="6138349at2759"/>
<organism evidence="1 2">
    <name type="scientific">Aphis craccivora</name>
    <name type="common">Cowpea aphid</name>
    <dbReference type="NCBI Taxonomy" id="307492"/>
    <lineage>
        <taxon>Eukaryota</taxon>
        <taxon>Metazoa</taxon>
        <taxon>Ecdysozoa</taxon>
        <taxon>Arthropoda</taxon>
        <taxon>Hexapoda</taxon>
        <taxon>Insecta</taxon>
        <taxon>Pterygota</taxon>
        <taxon>Neoptera</taxon>
        <taxon>Paraneoptera</taxon>
        <taxon>Hemiptera</taxon>
        <taxon>Sternorrhyncha</taxon>
        <taxon>Aphidomorpha</taxon>
        <taxon>Aphidoidea</taxon>
        <taxon>Aphididae</taxon>
        <taxon>Aphidini</taxon>
        <taxon>Aphis</taxon>
        <taxon>Aphis</taxon>
    </lineage>
</organism>